<reference evidence="3" key="1">
    <citation type="journal article" date="2019" name="PLoS Negl. Trop. Dis.">
        <title>Revisiting the worldwide diversity of Leptospira species in the environment.</title>
        <authorList>
            <person name="Vincent A.T."/>
            <person name="Schiettekatte O."/>
            <person name="Bourhy P."/>
            <person name="Veyrier F.J."/>
            <person name="Picardeau M."/>
        </authorList>
    </citation>
    <scope>NUCLEOTIDE SEQUENCE [LARGE SCALE GENOMIC DNA]</scope>
    <source>
        <strain evidence="3">201702476</strain>
    </source>
</reference>
<feature type="region of interest" description="Disordered" evidence="1">
    <location>
        <begin position="63"/>
        <end position="83"/>
    </location>
</feature>
<evidence type="ECO:0000313" key="4">
    <source>
        <dbReference type="Proteomes" id="UP000297693"/>
    </source>
</evidence>
<feature type="chain" id="PRO_5020672646" description="Lipoprotein" evidence="2">
    <location>
        <begin position="22"/>
        <end position="83"/>
    </location>
</feature>
<sequence length="83" mass="8720">MLKKILSLALGLFLVSGIVFCKKEEPAPAETTTVENVKESAEKVLTDAEKKAMEAAKAAEAAATKKATEGVDAAKDAMKTKLP</sequence>
<evidence type="ECO:0000256" key="1">
    <source>
        <dbReference type="SAM" id="MobiDB-lite"/>
    </source>
</evidence>
<dbReference type="EMBL" id="RQGD01000035">
    <property type="protein sequence ID" value="TGL57311.1"/>
    <property type="molecule type" value="Genomic_DNA"/>
</dbReference>
<keyword evidence="2" id="KW-0732">Signal</keyword>
<protein>
    <recommendedName>
        <fullName evidence="5">Lipoprotein</fullName>
    </recommendedName>
</protein>
<evidence type="ECO:0008006" key="5">
    <source>
        <dbReference type="Google" id="ProtNLM"/>
    </source>
</evidence>
<gene>
    <name evidence="3" type="ORF">EHQ58_13525</name>
</gene>
<accession>A0A4R9JYN3</accession>
<evidence type="ECO:0000256" key="2">
    <source>
        <dbReference type="SAM" id="SignalP"/>
    </source>
</evidence>
<organism evidence="3 4">
    <name type="scientific">Leptospira ognonensis</name>
    <dbReference type="NCBI Taxonomy" id="2484945"/>
    <lineage>
        <taxon>Bacteria</taxon>
        <taxon>Pseudomonadati</taxon>
        <taxon>Spirochaetota</taxon>
        <taxon>Spirochaetia</taxon>
        <taxon>Leptospirales</taxon>
        <taxon>Leptospiraceae</taxon>
        <taxon>Leptospira</taxon>
    </lineage>
</organism>
<comment type="caution">
    <text evidence="3">The sequence shown here is derived from an EMBL/GenBank/DDBJ whole genome shotgun (WGS) entry which is preliminary data.</text>
</comment>
<name>A0A4R9JYN3_9LEPT</name>
<feature type="signal peptide" evidence="2">
    <location>
        <begin position="1"/>
        <end position="21"/>
    </location>
</feature>
<keyword evidence="4" id="KW-1185">Reference proteome</keyword>
<dbReference type="Proteomes" id="UP000297693">
    <property type="component" value="Unassembled WGS sequence"/>
</dbReference>
<dbReference type="RefSeq" id="WP_135624433.1">
    <property type="nucleotide sequence ID" value="NZ_RQGD01000035.1"/>
</dbReference>
<proteinExistence type="predicted"/>
<feature type="compositionally biased region" description="Basic and acidic residues" evidence="1">
    <location>
        <begin position="66"/>
        <end position="83"/>
    </location>
</feature>
<dbReference type="AlphaFoldDB" id="A0A4R9JYN3"/>
<evidence type="ECO:0000313" key="3">
    <source>
        <dbReference type="EMBL" id="TGL57311.1"/>
    </source>
</evidence>